<dbReference type="InterPro" id="IPR029068">
    <property type="entry name" value="Glyas_Bleomycin-R_OHBP_Dase"/>
</dbReference>
<sequence length="298" mass="31153">MPHGATEPDDRQDPILATAPYGIAAVSLVARDRDGLARFYREAIGLAPVSEEGDILRLGVGDRVLLELRQDPAARPPGPYAAGLFHTAFLLPGRADLGAWLAHAAARGIRLSGASDHVVSEAVYLTDPEGNGIEIYADRPSAAWPRMPDGSVVMRTDPLDGPALVRAADGPWQGMPRGGVVGHIHLQVGALEPAERFYADLLGFDVTCRYPGALFLGAGGYHHQLAANIWNSRGAPVRVAGTTGLAEIALHADAAMLAGLRARCRQAGQPAGAGEGALVLDDPWGTRLRISAPGNAAA</sequence>
<gene>
    <name evidence="4" type="primary">catE</name>
    <name evidence="3" type="ORF">IFDJLNFL_0548</name>
    <name evidence="4" type="ORF">MTDSW087_04159</name>
</gene>
<evidence type="ECO:0000313" key="5">
    <source>
        <dbReference type="Proteomes" id="UP000401717"/>
    </source>
</evidence>
<accession>A0A564G1Y4</accession>
<keyword evidence="4" id="KW-0223">Dioxygenase</keyword>
<reference evidence="3" key="3">
    <citation type="submission" date="2021-08" db="EMBL/GenBank/DDBJ databases">
        <authorList>
            <person name="Tani A."/>
            <person name="Ola A."/>
            <person name="Ogura Y."/>
            <person name="Katsura K."/>
            <person name="Hayashi T."/>
        </authorList>
    </citation>
    <scope>NUCLEOTIDE SEQUENCE</scope>
    <source>
        <strain evidence="3">DSM 22415</strain>
    </source>
</reference>
<dbReference type="AlphaFoldDB" id="A0A564G1Y4"/>
<dbReference type="EC" id="1.13.11.2" evidence="4"/>
<feature type="domain" description="VOC" evidence="2">
    <location>
        <begin position="22"/>
        <end position="138"/>
    </location>
</feature>
<dbReference type="Gene3D" id="3.10.180.10">
    <property type="entry name" value="2,3-Dihydroxybiphenyl 1,2-Dioxygenase, domain 1"/>
    <property type="match status" value="2"/>
</dbReference>
<dbReference type="GO" id="GO:0018577">
    <property type="term" value="F:catechol 2,3-dioxygenase activity"/>
    <property type="evidence" value="ECO:0007669"/>
    <property type="project" value="UniProtKB-EC"/>
</dbReference>
<dbReference type="PROSITE" id="PS51819">
    <property type="entry name" value="VOC"/>
    <property type="match status" value="2"/>
</dbReference>
<dbReference type="EMBL" id="BPQI01000011">
    <property type="protein sequence ID" value="GJD54672.1"/>
    <property type="molecule type" value="Genomic_DNA"/>
</dbReference>
<evidence type="ECO:0000313" key="6">
    <source>
        <dbReference type="Proteomes" id="UP001055303"/>
    </source>
</evidence>
<keyword evidence="4" id="KW-0560">Oxidoreductase</keyword>
<evidence type="ECO:0000259" key="2">
    <source>
        <dbReference type="PROSITE" id="PS51819"/>
    </source>
</evidence>
<evidence type="ECO:0000256" key="1">
    <source>
        <dbReference type="ARBA" id="ARBA00022723"/>
    </source>
</evidence>
<keyword evidence="1" id="KW-0479">Metal-binding</keyword>
<dbReference type="InterPro" id="IPR004360">
    <property type="entry name" value="Glyas_Fos-R_dOase_dom"/>
</dbReference>
<name>A0A564G1Y4_9HYPH</name>
<dbReference type="EMBL" id="CABFVH010000033">
    <property type="protein sequence ID" value="VUF14435.1"/>
    <property type="molecule type" value="Genomic_DNA"/>
</dbReference>
<evidence type="ECO:0000313" key="3">
    <source>
        <dbReference type="EMBL" id="GJD54672.1"/>
    </source>
</evidence>
<dbReference type="GO" id="GO:0046872">
    <property type="term" value="F:metal ion binding"/>
    <property type="evidence" value="ECO:0007669"/>
    <property type="project" value="UniProtKB-KW"/>
</dbReference>
<dbReference type="OrthoDB" id="9792626at2"/>
<dbReference type="Pfam" id="PF00903">
    <property type="entry name" value="Glyoxalase"/>
    <property type="match status" value="2"/>
</dbReference>
<dbReference type="RefSeq" id="WP_144766804.1">
    <property type="nucleotide sequence ID" value="NZ_BPQI01000011.1"/>
</dbReference>
<reference evidence="4 5" key="1">
    <citation type="submission" date="2019-06" db="EMBL/GenBank/DDBJ databases">
        <authorList>
            <person name="Rodrigo-Torres L."/>
            <person name="Arahal R. D."/>
            <person name="Lucena T."/>
        </authorList>
    </citation>
    <scope>NUCLEOTIDE SEQUENCE [LARGE SCALE GENOMIC DNA]</scope>
    <source>
        <strain evidence="4 5">SW08-7</strain>
    </source>
</reference>
<evidence type="ECO:0000313" key="4">
    <source>
        <dbReference type="EMBL" id="VUF14435.1"/>
    </source>
</evidence>
<feature type="domain" description="VOC" evidence="2">
    <location>
        <begin position="180"/>
        <end position="293"/>
    </location>
</feature>
<dbReference type="PANTHER" id="PTHR43279:SF1">
    <property type="entry name" value="CATECHOL-2,3-DIOXYGENASE"/>
    <property type="match status" value="1"/>
</dbReference>
<dbReference type="Proteomes" id="UP001055303">
    <property type="component" value="Unassembled WGS sequence"/>
</dbReference>
<dbReference type="InterPro" id="IPR018146">
    <property type="entry name" value="Glyoxalase_1_CS"/>
</dbReference>
<dbReference type="SUPFAM" id="SSF54593">
    <property type="entry name" value="Glyoxalase/Bleomycin resistance protein/Dihydroxybiphenyl dioxygenase"/>
    <property type="match status" value="2"/>
</dbReference>
<keyword evidence="6" id="KW-1185">Reference proteome</keyword>
<dbReference type="PANTHER" id="PTHR43279">
    <property type="entry name" value="CATECHOL-2,3-DIOXYGENASE"/>
    <property type="match status" value="1"/>
</dbReference>
<dbReference type="PROSITE" id="PS00934">
    <property type="entry name" value="GLYOXALASE_I_1"/>
    <property type="match status" value="1"/>
</dbReference>
<dbReference type="GO" id="GO:0004462">
    <property type="term" value="F:lactoylglutathione lyase activity"/>
    <property type="evidence" value="ECO:0007669"/>
    <property type="project" value="InterPro"/>
</dbReference>
<dbReference type="Proteomes" id="UP000401717">
    <property type="component" value="Unassembled WGS sequence"/>
</dbReference>
<proteinExistence type="predicted"/>
<protein>
    <submittedName>
        <fullName evidence="4">Catechol-2,3-dioxygenase</fullName>
        <ecNumber evidence="4">1.13.11.2</ecNumber>
    </submittedName>
</protein>
<organism evidence="4 5">
    <name type="scientific">Methylobacterium dankookense</name>
    <dbReference type="NCBI Taxonomy" id="560405"/>
    <lineage>
        <taxon>Bacteria</taxon>
        <taxon>Pseudomonadati</taxon>
        <taxon>Pseudomonadota</taxon>
        <taxon>Alphaproteobacteria</taxon>
        <taxon>Hyphomicrobiales</taxon>
        <taxon>Methylobacteriaceae</taxon>
        <taxon>Methylobacterium</taxon>
    </lineage>
</organism>
<reference evidence="3" key="2">
    <citation type="journal article" date="2021" name="Front. Microbiol.">
        <title>Comprehensive Comparative Genomics and Phenotyping of Methylobacterium Species.</title>
        <authorList>
            <person name="Alessa O."/>
            <person name="Ogura Y."/>
            <person name="Fujitani Y."/>
            <person name="Takami H."/>
            <person name="Hayashi T."/>
            <person name="Sahin N."/>
            <person name="Tani A."/>
        </authorList>
    </citation>
    <scope>NUCLEOTIDE SEQUENCE</scope>
    <source>
        <strain evidence="3">DSM 22415</strain>
    </source>
</reference>
<dbReference type="InterPro" id="IPR037523">
    <property type="entry name" value="VOC_core"/>
</dbReference>